<evidence type="ECO:0000313" key="3">
    <source>
        <dbReference type="Proteomes" id="UP001165121"/>
    </source>
</evidence>
<feature type="region of interest" description="Disordered" evidence="1">
    <location>
        <begin position="102"/>
        <end position="123"/>
    </location>
</feature>
<proteinExistence type="predicted"/>
<keyword evidence="3" id="KW-1185">Reference proteome</keyword>
<name>A0A9W6YMH3_9STRA</name>
<organism evidence="2 3">
    <name type="scientific">Phytophthora fragariaefolia</name>
    <dbReference type="NCBI Taxonomy" id="1490495"/>
    <lineage>
        <taxon>Eukaryota</taxon>
        <taxon>Sar</taxon>
        <taxon>Stramenopiles</taxon>
        <taxon>Oomycota</taxon>
        <taxon>Peronosporomycetes</taxon>
        <taxon>Peronosporales</taxon>
        <taxon>Peronosporaceae</taxon>
        <taxon>Phytophthora</taxon>
    </lineage>
</organism>
<sequence>MPIIALALSSQAAAVLEHRCRRLDKALADTHVFHQDRESFKAGIASYDTQLRQLREYLERSERQISFSGAAGSASTSAMPAAFATFLEELRSLQQVIPAPLATSGPSDAAVPTTPVSSGTLGGATAPAGSSTFLTVASDASGNTGSVIPSTLHKAKGKRPAKSSTKPQSTPPPPKKKQRLGRPSMESESCSSGSVRGFKPQRVFTERSIAAPRHHCFSVIGGGLCDCGLSIQ</sequence>
<reference evidence="2" key="1">
    <citation type="submission" date="2023-04" db="EMBL/GenBank/DDBJ databases">
        <title>Phytophthora fragariaefolia NBRC 109709.</title>
        <authorList>
            <person name="Ichikawa N."/>
            <person name="Sato H."/>
            <person name="Tonouchi N."/>
        </authorList>
    </citation>
    <scope>NUCLEOTIDE SEQUENCE</scope>
    <source>
        <strain evidence="2">NBRC 109709</strain>
    </source>
</reference>
<accession>A0A9W6YMH3</accession>
<gene>
    <name evidence="2" type="ORF">Pfra01_002866000</name>
</gene>
<dbReference type="AlphaFoldDB" id="A0A9W6YMH3"/>
<feature type="compositionally biased region" description="Low complexity" evidence="1">
    <location>
        <begin position="184"/>
        <end position="194"/>
    </location>
</feature>
<evidence type="ECO:0000256" key="1">
    <source>
        <dbReference type="SAM" id="MobiDB-lite"/>
    </source>
</evidence>
<dbReference type="EMBL" id="BSXT01010522">
    <property type="protein sequence ID" value="GMF80526.1"/>
    <property type="molecule type" value="Genomic_DNA"/>
</dbReference>
<dbReference type="Proteomes" id="UP001165121">
    <property type="component" value="Unassembled WGS sequence"/>
</dbReference>
<feature type="region of interest" description="Disordered" evidence="1">
    <location>
        <begin position="144"/>
        <end position="196"/>
    </location>
</feature>
<evidence type="ECO:0000313" key="2">
    <source>
        <dbReference type="EMBL" id="GMF80526.1"/>
    </source>
</evidence>
<comment type="caution">
    <text evidence="2">The sequence shown here is derived from an EMBL/GenBank/DDBJ whole genome shotgun (WGS) entry which is preliminary data.</text>
</comment>
<protein>
    <submittedName>
        <fullName evidence="2">Unnamed protein product</fullName>
    </submittedName>
</protein>